<dbReference type="NCBIfam" id="NF045720">
    <property type="entry name" value="rubredox_RCKP"/>
    <property type="match status" value="1"/>
</dbReference>
<evidence type="ECO:0000313" key="1">
    <source>
        <dbReference type="EMBL" id="VAV85383.1"/>
    </source>
</evidence>
<name>A0A3B0RLI1_9ZZZZ</name>
<accession>A0A3B0RLI1</accession>
<protein>
    <recommendedName>
        <fullName evidence="2">Rubredoxin</fullName>
    </recommendedName>
</protein>
<evidence type="ECO:0008006" key="2">
    <source>
        <dbReference type="Google" id="ProtNLM"/>
    </source>
</evidence>
<dbReference type="EMBL" id="UOEA01000086">
    <property type="protein sequence ID" value="VAV85383.1"/>
    <property type="molecule type" value="Genomic_DNA"/>
</dbReference>
<dbReference type="AlphaFoldDB" id="A0A3B0RLI1"/>
<organism evidence="1">
    <name type="scientific">hydrothermal vent metagenome</name>
    <dbReference type="NCBI Taxonomy" id="652676"/>
    <lineage>
        <taxon>unclassified sequences</taxon>
        <taxon>metagenomes</taxon>
        <taxon>ecological metagenomes</taxon>
    </lineage>
</organism>
<proteinExistence type="predicted"/>
<dbReference type="InterPro" id="IPR054685">
    <property type="entry name" value="Rubredox_RCKP"/>
</dbReference>
<gene>
    <name evidence="1" type="ORF">MNBD_DELTA01-1309</name>
</gene>
<dbReference type="SUPFAM" id="SSF57802">
    <property type="entry name" value="Rubredoxin-like"/>
    <property type="match status" value="1"/>
</dbReference>
<reference evidence="1" key="1">
    <citation type="submission" date="2018-06" db="EMBL/GenBank/DDBJ databases">
        <authorList>
            <person name="Zhirakovskaya E."/>
        </authorList>
    </citation>
    <scope>NUCLEOTIDE SEQUENCE</scope>
</reference>
<sequence>MANWKCSSCGSTKDSRCKPKKCAECESTAGFEKS</sequence>